<gene>
    <name evidence="6" type="ORF">HBR001_LOCUS3110</name>
</gene>
<evidence type="ECO:0000259" key="4">
    <source>
        <dbReference type="PROSITE" id="PS50090"/>
    </source>
</evidence>
<dbReference type="Proteomes" id="UP001162031">
    <property type="component" value="Unassembled WGS sequence"/>
</dbReference>
<dbReference type="GO" id="GO:0005634">
    <property type="term" value="C:nucleus"/>
    <property type="evidence" value="ECO:0007669"/>
    <property type="project" value="TreeGrafter"/>
</dbReference>
<feature type="compositionally biased region" description="Basic and acidic residues" evidence="3">
    <location>
        <begin position="93"/>
        <end position="108"/>
    </location>
</feature>
<proteinExistence type="predicted"/>
<dbReference type="PANTHER" id="PTHR45614">
    <property type="entry name" value="MYB PROTEIN-RELATED"/>
    <property type="match status" value="1"/>
</dbReference>
<feature type="domain" description="Myb-like" evidence="4">
    <location>
        <begin position="1"/>
        <end position="36"/>
    </location>
</feature>
<dbReference type="GO" id="GO:0000981">
    <property type="term" value="F:DNA-binding transcription factor activity, RNA polymerase II-specific"/>
    <property type="evidence" value="ECO:0007669"/>
    <property type="project" value="TreeGrafter"/>
</dbReference>
<dbReference type="CDD" id="cd00167">
    <property type="entry name" value="SANT"/>
    <property type="match status" value="2"/>
</dbReference>
<dbReference type="Pfam" id="PF00249">
    <property type="entry name" value="Myb_DNA-binding"/>
    <property type="match status" value="2"/>
</dbReference>
<evidence type="ECO:0000313" key="6">
    <source>
        <dbReference type="EMBL" id="CAI5723406.1"/>
    </source>
</evidence>
<dbReference type="InterPro" id="IPR017930">
    <property type="entry name" value="Myb_dom"/>
</dbReference>
<keyword evidence="2" id="KW-0238">DNA-binding</keyword>
<evidence type="ECO:0000256" key="1">
    <source>
        <dbReference type="ARBA" id="ARBA00022737"/>
    </source>
</evidence>
<feature type="region of interest" description="Disordered" evidence="3">
    <location>
        <begin position="74"/>
        <end position="139"/>
    </location>
</feature>
<dbReference type="EMBL" id="CANTFL010000479">
    <property type="protein sequence ID" value="CAI5723406.1"/>
    <property type="molecule type" value="Genomic_DNA"/>
</dbReference>
<name>A0AAV0TNT5_HYABA</name>
<dbReference type="SMART" id="SM00717">
    <property type="entry name" value="SANT"/>
    <property type="match status" value="2"/>
</dbReference>
<organism evidence="6 7">
    <name type="scientific">Hyaloperonospora brassicae</name>
    <name type="common">Brassica downy mildew</name>
    <name type="synonym">Peronospora brassicae</name>
    <dbReference type="NCBI Taxonomy" id="162125"/>
    <lineage>
        <taxon>Eukaryota</taxon>
        <taxon>Sar</taxon>
        <taxon>Stramenopiles</taxon>
        <taxon>Oomycota</taxon>
        <taxon>Peronosporomycetes</taxon>
        <taxon>Peronosporales</taxon>
        <taxon>Peronosporaceae</taxon>
        <taxon>Hyaloperonospora</taxon>
    </lineage>
</organism>
<feature type="domain" description="Myb-like" evidence="4">
    <location>
        <begin position="37"/>
        <end position="87"/>
    </location>
</feature>
<feature type="domain" description="HTH myb-type" evidence="5">
    <location>
        <begin position="1"/>
        <end position="36"/>
    </location>
</feature>
<feature type="compositionally biased region" description="Basic residues" evidence="3">
    <location>
        <begin position="110"/>
        <end position="123"/>
    </location>
</feature>
<dbReference type="InterPro" id="IPR009057">
    <property type="entry name" value="Homeodomain-like_sf"/>
</dbReference>
<dbReference type="SUPFAM" id="SSF46689">
    <property type="entry name" value="Homeodomain-like"/>
    <property type="match status" value="1"/>
</dbReference>
<evidence type="ECO:0000259" key="5">
    <source>
        <dbReference type="PROSITE" id="PS51294"/>
    </source>
</evidence>
<feature type="domain" description="HTH myb-type" evidence="5">
    <location>
        <begin position="37"/>
        <end position="91"/>
    </location>
</feature>
<evidence type="ECO:0000313" key="7">
    <source>
        <dbReference type="Proteomes" id="UP001162031"/>
    </source>
</evidence>
<accession>A0AAV0TNT5</accession>
<dbReference type="PANTHER" id="PTHR45614:SF274">
    <property type="entry name" value="MYB-LIKE DNA-BINDING PROTEIN"/>
    <property type="match status" value="1"/>
</dbReference>
<dbReference type="PROSITE" id="PS51294">
    <property type="entry name" value="HTH_MYB"/>
    <property type="match status" value="2"/>
</dbReference>
<keyword evidence="1" id="KW-0677">Repeat</keyword>
<reference evidence="6" key="1">
    <citation type="submission" date="2022-12" db="EMBL/GenBank/DDBJ databases">
        <authorList>
            <person name="Webb A."/>
        </authorList>
    </citation>
    <scope>NUCLEOTIDE SEQUENCE</scope>
    <source>
        <strain evidence="6">Hp1</strain>
    </source>
</reference>
<dbReference type="PROSITE" id="PS50090">
    <property type="entry name" value="MYB_LIKE"/>
    <property type="match status" value="2"/>
</dbReference>
<dbReference type="Gene3D" id="1.10.10.60">
    <property type="entry name" value="Homeodomain-like"/>
    <property type="match status" value="2"/>
</dbReference>
<protein>
    <submittedName>
        <fullName evidence="6">Uncharacterized protein</fullName>
    </submittedName>
</protein>
<dbReference type="InterPro" id="IPR050560">
    <property type="entry name" value="MYB_TF"/>
</dbReference>
<dbReference type="InterPro" id="IPR001005">
    <property type="entry name" value="SANT/Myb"/>
</dbReference>
<keyword evidence="7" id="KW-1185">Reference proteome</keyword>
<dbReference type="AlphaFoldDB" id="A0AAV0TNT5"/>
<dbReference type="FunFam" id="1.10.10.60:FF:000010">
    <property type="entry name" value="Transcriptional activator Myb isoform A"/>
    <property type="match status" value="1"/>
</dbReference>
<sequence length="493" mass="53220">MMRLVKKYGASKWSVIASYLKDRNGKQCRERWHNQLNPSIKKTPWTEEENEIILRLQAQLGNCWAKITAALPGRTDNSVKNHWHSSLKSLGKRAREGDDASSRGDLPKSNRAKSRKQPRKAKSLKKEKESVTSPSVDASVCGDEEKAAKEADLVCATDTTIASHMSPLSASVNCPVSVPGCDASGAKICTGLSAISGDDRGALSPDCVSSVDNFDLTTSCTRSYQEGVLKAQAVIENVLDPMGMGPYGLSNFSLSGSEMDIIETQPHHSFQHLMATWHASDDDLYRSASSDLLSDPTSPAQPPFGLDELIFDSLYDIWGGGIQATTGSARSESLGEVAQRSMLSEWGTCITNSSPSVVTADSTCVLDVMDETVRATANMVQAFDRMDDTVRATADSAPLSDVGQQSMLTKWESCMTSPSPPAPRADSPICVPTSTRIAPTVSTFDQLDSDALFLTKEEVPSDCAKCEDLTVDCSFRQSIPSCGSFPSLFDVEI</sequence>
<feature type="compositionally biased region" description="Polar residues" evidence="3">
    <location>
        <begin position="75"/>
        <end position="88"/>
    </location>
</feature>
<comment type="caution">
    <text evidence="6">The sequence shown here is derived from an EMBL/GenBank/DDBJ whole genome shotgun (WGS) entry which is preliminary data.</text>
</comment>
<dbReference type="GO" id="GO:0000978">
    <property type="term" value="F:RNA polymerase II cis-regulatory region sequence-specific DNA binding"/>
    <property type="evidence" value="ECO:0007669"/>
    <property type="project" value="TreeGrafter"/>
</dbReference>
<evidence type="ECO:0000256" key="3">
    <source>
        <dbReference type="SAM" id="MobiDB-lite"/>
    </source>
</evidence>
<evidence type="ECO:0000256" key="2">
    <source>
        <dbReference type="ARBA" id="ARBA00023125"/>
    </source>
</evidence>